<dbReference type="InterPro" id="IPR000566">
    <property type="entry name" value="Lipocln_cytosolic_FA-bd_dom"/>
</dbReference>
<dbReference type="RefSeq" id="WP_008951039.1">
    <property type="nucleotide sequence ID" value="NZ_AHTH01000039.1"/>
</dbReference>
<dbReference type="PIRSF" id="PIRSF036893">
    <property type="entry name" value="Lipocalin_ApoD"/>
    <property type="match status" value="1"/>
</dbReference>
<comment type="caution">
    <text evidence="5">The sequence shown here is derived from an EMBL/GenBank/DDBJ whole genome shotgun (WGS) entry which is preliminary data.</text>
</comment>
<comment type="subunit">
    <text evidence="2">Homodimer.</text>
</comment>
<dbReference type="InterPro" id="IPR002446">
    <property type="entry name" value="Lipocalin_bac"/>
</dbReference>
<dbReference type="InterPro" id="IPR012674">
    <property type="entry name" value="Calycin"/>
</dbReference>
<dbReference type="InterPro" id="IPR047202">
    <property type="entry name" value="Lipocalin_Blc-like_dom"/>
</dbReference>
<keyword evidence="3" id="KW-0564">Palmitate</keyword>
<gene>
    <name evidence="5" type="ORF">AJE_11784</name>
</gene>
<reference evidence="5 6" key="1">
    <citation type="journal article" date="2012" name="J. Bacteriol.">
        <title>Genome Sequence of Extracellular-Protease-Producing Alishewanella jeotgali Isolated from Traditional Korean Fermented Seafood.</title>
        <authorList>
            <person name="Jung J."/>
            <person name="Chun J."/>
            <person name="Park W."/>
        </authorList>
    </citation>
    <scope>NUCLEOTIDE SEQUENCE [LARGE SCALE GENOMIC DNA]</scope>
    <source>
        <strain evidence="5 6">KCTC 22429</strain>
    </source>
</reference>
<dbReference type="EMBL" id="AHTH01000039">
    <property type="protein sequence ID" value="EHR40380.1"/>
    <property type="molecule type" value="Genomic_DNA"/>
</dbReference>
<keyword evidence="2" id="KW-0446">Lipid-binding</keyword>
<feature type="lipid moiety-binding region" description="N-palmitoyl cysteine" evidence="3">
    <location>
        <position position="14"/>
    </location>
</feature>
<evidence type="ECO:0000259" key="4">
    <source>
        <dbReference type="Pfam" id="PF08212"/>
    </source>
</evidence>
<dbReference type="PATRIC" id="fig|1129374.4.peg.2341"/>
<evidence type="ECO:0000256" key="1">
    <source>
        <dbReference type="ARBA" id="ARBA00006889"/>
    </source>
</evidence>
<comment type="subcellular location">
    <subcellularLocation>
        <location evidence="2">Cell outer membrane</location>
    </subcellularLocation>
</comment>
<dbReference type="PRINTS" id="PR01171">
    <property type="entry name" value="BCTLIPOCALIN"/>
</dbReference>
<dbReference type="PANTHER" id="PTHR10612">
    <property type="entry name" value="APOLIPOPROTEIN D"/>
    <property type="match status" value="1"/>
</dbReference>
<dbReference type="GO" id="GO:0009279">
    <property type="term" value="C:cell outer membrane"/>
    <property type="evidence" value="ECO:0007669"/>
    <property type="project" value="UniProtKB-SubCell"/>
</dbReference>
<keyword evidence="6" id="KW-1185">Reference proteome</keyword>
<proteinExistence type="inferred from homology"/>
<dbReference type="eggNOG" id="COG3040">
    <property type="taxonomic scope" value="Bacteria"/>
</dbReference>
<dbReference type="Gene3D" id="2.40.128.20">
    <property type="match status" value="1"/>
</dbReference>
<dbReference type="CDD" id="cd19438">
    <property type="entry name" value="lipocalin_Blc-like"/>
    <property type="match status" value="1"/>
</dbReference>
<dbReference type="Proteomes" id="UP000012046">
    <property type="component" value="Unassembled WGS sequence"/>
</dbReference>
<name>H3ZG60_9ALTE</name>
<dbReference type="GO" id="GO:0008289">
    <property type="term" value="F:lipid binding"/>
    <property type="evidence" value="ECO:0007669"/>
    <property type="project" value="UniProtKB-UniRule"/>
</dbReference>
<sequence length="169" mass="19049">MRFYWLLLLLLAGCTSVPEKVTPVSPFELERYLGTWHEIARLDHRFERGLTQVTAEYSLRQDGGVTVLNRGFDAANQRWKSATGKAYFVADSNTGRLKVSFFGPFYGGYNIAKLDPDYQIALVVGPNLDYAWLLARKLQLSAAECAPYLAEAERIGIALDQLIWLAPCR</sequence>
<keyword evidence="2" id="KW-0472">Membrane</keyword>
<dbReference type="PANTHER" id="PTHR10612:SF34">
    <property type="entry name" value="APOLIPOPROTEIN D"/>
    <property type="match status" value="1"/>
</dbReference>
<accession>H3ZG60</accession>
<evidence type="ECO:0000313" key="6">
    <source>
        <dbReference type="Proteomes" id="UP000012046"/>
    </source>
</evidence>
<evidence type="ECO:0000313" key="5">
    <source>
        <dbReference type="EMBL" id="EHR40380.1"/>
    </source>
</evidence>
<dbReference type="SUPFAM" id="SSF50814">
    <property type="entry name" value="Lipocalins"/>
    <property type="match status" value="1"/>
</dbReference>
<comment type="similarity">
    <text evidence="1 2">Belongs to the calycin superfamily. Lipocalin family.</text>
</comment>
<dbReference type="PROSITE" id="PS00213">
    <property type="entry name" value="LIPOCALIN"/>
    <property type="match status" value="1"/>
</dbReference>
<feature type="lipid moiety-binding region" description="S-diacylglycerol cysteine" evidence="3">
    <location>
        <position position="14"/>
    </location>
</feature>
<evidence type="ECO:0000256" key="2">
    <source>
        <dbReference type="PIRNR" id="PIRNR036893"/>
    </source>
</evidence>
<dbReference type="InterPro" id="IPR022272">
    <property type="entry name" value="Lipocalin_CS"/>
</dbReference>
<dbReference type="Pfam" id="PF08212">
    <property type="entry name" value="Lipocalin_2"/>
    <property type="match status" value="1"/>
</dbReference>
<organism evidence="5 6">
    <name type="scientific">Alishewanella jeotgali KCTC 22429</name>
    <dbReference type="NCBI Taxonomy" id="1129374"/>
    <lineage>
        <taxon>Bacteria</taxon>
        <taxon>Pseudomonadati</taxon>
        <taxon>Pseudomonadota</taxon>
        <taxon>Gammaproteobacteria</taxon>
        <taxon>Alteromonadales</taxon>
        <taxon>Alteromonadaceae</taxon>
        <taxon>Alishewanella</taxon>
    </lineage>
</organism>
<dbReference type="InterPro" id="IPR022271">
    <property type="entry name" value="Lipocalin_ApoD"/>
</dbReference>
<protein>
    <recommendedName>
        <fullName evidence="2">Outer membrane lipoprotein Blc</fullName>
    </recommendedName>
</protein>
<feature type="domain" description="Lipocalin/cytosolic fatty-acid binding" evidence="4">
    <location>
        <begin position="28"/>
        <end position="166"/>
    </location>
</feature>
<evidence type="ECO:0000256" key="3">
    <source>
        <dbReference type="PIRSR" id="PIRSR036893-52"/>
    </source>
</evidence>
<dbReference type="GO" id="GO:0006950">
    <property type="term" value="P:response to stress"/>
    <property type="evidence" value="ECO:0007669"/>
    <property type="project" value="UniProtKB-ARBA"/>
</dbReference>
<dbReference type="STRING" id="1129374.AJE_11784"/>
<comment type="function">
    <text evidence="2">Involved in the storage or transport of lipids necessary for membrane maintenance under stressful conditions. Displays a binding preference for lysophospholipids.</text>
</comment>
<keyword evidence="2 3" id="KW-0449">Lipoprotein</keyword>
<dbReference type="AlphaFoldDB" id="H3ZG60"/>
<keyword evidence="2" id="KW-0998">Cell outer membrane</keyword>